<evidence type="ECO:0000313" key="3">
    <source>
        <dbReference type="Proteomes" id="UP000828390"/>
    </source>
</evidence>
<reference evidence="2" key="1">
    <citation type="journal article" date="2019" name="bioRxiv">
        <title>The Genome of the Zebra Mussel, Dreissena polymorpha: A Resource for Invasive Species Research.</title>
        <authorList>
            <person name="McCartney M.A."/>
            <person name="Auch B."/>
            <person name="Kono T."/>
            <person name="Mallez S."/>
            <person name="Zhang Y."/>
            <person name="Obille A."/>
            <person name="Becker A."/>
            <person name="Abrahante J.E."/>
            <person name="Garbe J."/>
            <person name="Badalamenti J.P."/>
            <person name="Herman A."/>
            <person name="Mangelson H."/>
            <person name="Liachko I."/>
            <person name="Sullivan S."/>
            <person name="Sone E.D."/>
            <person name="Koren S."/>
            <person name="Silverstein K.A.T."/>
            <person name="Beckman K.B."/>
            <person name="Gohl D.M."/>
        </authorList>
    </citation>
    <scope>NUCLEOTIDE SEQUENCE</scope>
    <source>
        <strain evidence="2">Duluth1</strain>
        <tissue evidence="2">Whole animal</tissue>
    </source>
</reference>
<evidence type="ECO:0000256" key="1">
    <source>
        <dbReference type="SAM" id="MobiDB-lite"/>
    </source>
</evidence>
<comment type="caution">
    <text evidence="2">The sequence shown here is derived from an EMBL/GenBank/DDBJ whole genome shotgun (WGS) entry which is preliminary data.</text>
</comment>
<keyword evidence="3" id="KW-1185">Reference proteome</keyword>
<feature type="region of interest" description="Disordered" evidence="1">
    <location>
        <begin position="93"/>
        <end position="133"/>
    </location>
</feature>
<accession>A0A9D4RTG8</accession>
<name>A0A9D4RTG8_DREPO</name>
<dbReference type="EMBL" id="JAIWYP010000001">
    <property type="protein sequence ID" value="KAH3878113.1"/>
    <property type="molecule type" value="Genomic_DNA"/>
</dbReference>
<dbReference type="AlphaFoldDB" id="A0A9D4RTG8"/>
<dbReference type="Proteomes" id="UP000828390">
    <property type="component" value="Unassembled WGS sequence"/>
</dbReference>
<protein>
    <submittedName>
        <fullName evidence="2">Uncharacterized protein</fullName>
    </submittedName>
</protein>
<gene>
    <name evidence="2" type="ORF">DPMN_001997</name>
</gene>
<proteinExistence type="predicted"/>
<evidence type="ECO:0000313" key="2">
    <source>
        <dbReference type="EMBL" id="KAH3878113.1"/>
    </source>
</evidence>
<feature type="region of interest" description="Disordered" evidence="1">
    <location>
        <begin position="20"/>
        <end position="39"/>
    </location>
</feature>
<sequence length="133" mass="15264">MRGRRQSELICLRWASSQQQVHARDTVDEDYSEDRPKKGHSRWTLEYGAINHVTRVKDLDPEKCDRLADRQTDTQSENHKSPLVKQKFIYANSADPDETPHRGIMRPPQGWGGQNVRKNAEGGGIREPIGKDM</sequence>
<reference evidence="2" key="2">
    <citation type="submission" date="2020-11" db="EMBL/GenBank/DDBJ databases">
        <authorList>
            <person name="McCartney M.A."/>
            <person name="Auch B."/>
            <person name="Kono T."/>
            <person name="Mallez S."/>
            <person name="Becker A."/>
            <person name="Gohl D.M."/>
            <person name="Silverstein K.A.T."/>
            <person name="Koren S."/>
            <person name="Bechman K.B."/>
            <person name="Herman A."/>
            <person name="Abrahante J.E."/>
            <person name="Garbe J."/>
        </authorList>
    </citation>
    <scope>NUCLEOTIDE SEQUENCE</scope>
    <source>
        <strain evidence="2">Duluth1</strain>
        <tissue evidence="2">Whole animal</tissue>
    </source>
</reference>
<organism evidence="2 3">
    <name type="scientific">Dreissena polymorpha</name>
    <name type="common">Zebra mussel</name>
    <name type="synonym">Mytilus polymorpha</name>
    <dbReference type="NCBI Taxonomy" id="45954"/>
    <lineage>
        <taxon>Eukaryota</taxon>
        <taxon>Metazoa</taxon>
        <taxon>Spiralia</taxon>
        <taxon>Lophotrochozoa</taxon>
        <taxon>Mollusca</taxon>
        <taxon>Bivalvia</taxon>
        <taxon>Autobranchia</taxon>
        <taxon>Heteroconchia</taxon>
        <taxon>Euheterodonta</taxon>
        <taxon>Imparidentia</taxon>
        <taxon>Neoheterodontei</taxon>
        <taxon>Myida</taxon>
        <taxon>Dreissenoidea</taxon>
        <taxon>Dreissenidae</taxon>
        <taxon>Dreissena</taxon>
    </lineage>
</organism>